<dbReference type="PRINTS" id="PR00075">
    <property type="entry name" value="FACDDSATRASE"/>
</dbReference>
<dbReference type="SMART" id="SM01117">
    <property type="entry name" value="Cyt-b5"/>
    <property type="match status" value="1"/>
</dbReference>
<evidence type="ECO:0000256" key="2">
    <source>
        <dbReference type="ARBA" id="ARBA00009295"/>
    </source>
</evidence>
<dbReference type="InterPro" id="IPR005804">
    <property type="entry name" value="FA_desaturase_dom"/>
</dbReference>
<dbReference type="Pfam" id="PF00173">
    <property type="entry name" value="Cyt-b5"/>
    <property type="match status" value="1"/>
</dbReference>
<dbReference type="GO" id="GO:0006636">
    <property type="term" value="P:unsaturated fatty acid biosynthetic process"/>
    <property type="evidence" value="ECO:0007669"/>
    <property type="project" value="InterPro"/>
</dbReference>
<keyword evidence="10 12" id="KW-0472">Membrane</keyword>
<evidence type="ECO:0000313" key="14">
    <source>
        <dbReference type="EMBL" id="TPX62554.1"/>
    </source>
</evidence>
<dbReference type="SUPFAM" id="SSF55856">
    <property type="entry name" value="Cytochrome b5-like heme/steroid binding domain"/>
    <property type="match status" value="1"/>
</dbReference>
<dbReference type="InterPro" id="IPR009160">
    <property type="entry name" value="Acyl-CoA_deSatase_haem/ster-bd"/>
</dbReference>
<dbReference type="PANTHER" id="PTHR11351:SF31">
    <property type="entry name" value="DESATURASE 1, ISOFORM A-RELATED"/>
    <property type="match status" value="1"/>
</dbReference>
<evidence type="ECO:0000313" key="15">
    <source>
        <dbReference type="Proteomes" id="UP000318582"/>
    </source>
</evidence>
<evidence type="ECO:0000256" key="11">
    <source>
        <dbReference type="ARBA" id="ARBA00023160"/>
    </source>
</evidence>
<evidence type="ECO:0000256" key="12">
    <source>
        <dbReference type="SAM" id="Phobius"/>
    </source>
</evidence>
<dbReference type="Pfam" id="PF00487">
    <property type="entry name" value="FA_desaturase"/>
    <property type="match status" value="1"/>
</dbReference>
<dbReference type="GO" id="GO:0004768">
    <property type="term" value="F:stearoyl-CoA 9-desaturase activity"/>
    <property type="evidence" value="ECO:0007669"/>
    <property type="project" value="InterPro"/>
</dbReference>
<dbReference type="InterPro" id="IPR015876">
    <property type="entry name" value="Acyl-CoA_DS"/>
</dbReference>
<proteinExistence type="inferred from homology"/>
<accession>A0A507EFG1</accession>
<reference evidence="14 15" key="1">
    <citation type="journal article" date="2019" name="Sci. Rep.">
        <title>Comparative genomics of chytrid fungi reveal insights into the obligate biotrophic and pathogenic lifestyle of Synchytrium endobioticum.</title>
        <authorList>
            <person name="van de Vossenberg B.T.L.H."/>
            <person name="Warris S."/>
            <person name="Nguyen H.D.T."/>
            <person name="van Gent-Pelzer M.P.E."/>
            <person name="Joly D.L."/>
            <person name="van de Geest H.C."/>
            <person name="Bonants P.J.M."/>
            <person name="Smith D.S."/>
            <person name="Levesque C.A."/>
            <person name="van der Lee T.A.J."/>
        </authorList>
    </citation>
    <scope>NUCLEOTIDE SEQUENCE [LARGE SCALE GENOMIC DNA]</scope>
    <source>
        <strain evidence="14 15">CBS 809.83</strain>
    </source>
</reference>
<dbReference type="Gene3D" id="3.10.120.10">
    <property type="entry name" value="Cytochrome b5-like heme/steroid binding domain"/>
    <property type="match status" value="1"/>
</dbReference>
<evidence type="ECO:0000256" key="7">
    <source>
        <dbReference type="ARBA" id="ARBA00023002"/>
    </source>
</evidence>
<dbReference type="InterPro" id="IPR036400">
    <property type="entry name" value="Cyt_B5-like_heme/steroid_sf"/>
</dbReference>
<sequence>MVQLKDIDWIGSTVLVVTPFVALYTICYVPLCWQTAVWSLAYYYVTGLGITAGYHRLWSHRSYEASKAYQWFMAIAGAGAVQGSIKWWSRHHRAHHRWTDTDADPYSAHLGFWHSHFLWLFYTEESRKGKGKVDVSDLNRDPVVMWQHRNFVPLMLFTAFVLPTIVAGYGWGDWYGGFMWAAITRLVVVHHATFCVNSLAHWLGETTYDDRHTPRDHFLTALVTMGEGYHNFHHEFPSDFRNAIKFWQYDPTKWLIWLASTVGLTYNLNMFPDNEIQKGRLQMEAKKIEALKAKLNWGVPLKDLPSYTFEEFRRLVKEENRQLMIIEGLIYNVEEFTDHHPGGRIFIKSGIGRDMTSAFNGGVYNHHNAARNLLQGFRFGVLDGDVPDLAKSKDE</sequence>
<keyword evidence="8" id="KW-0408">Iron</keyword>
<comment type="subcellular location">
    <subcellularLocation>
        <location evidence="1">Membrane</location>
        <topology evidence="1">Multi-pass membrane protein</topology>
    </subcellularLocation>
</comment>
<protein>
    <recommendedName>
        <fullName evidence="13">Cytochrome b5 heme-binding domain-containing protein</fullName>
    </recommendedName>
</protein>
<dbReference type="GO" id="GO:0005789">
    <property type="term" value="C:endoplasmic reticulum membrane"/>
    <property type="evidence" value="ECO:0007669"/>
    <property type="project" value="TreeGrafter"/>
</dbReference>
<evidence type="ECO:0000256" key="5">
    <source>
        <dbReference type="ARBA" id="ARBA00022832"/>
    </source>
</evidence>
<keyword evidence="5" id="KW-0276">Fatty acid metabolism</keyword>
<feature type="transmembrane region" description="Helical" evidence="12">
    <location>
        <begin position="40"/>
        <end position="57"/>
    </location>
</feature>
<keyword evidence="7" id="KW-0560">Oxidoreductase</keyword>
<keyword evidence="3" id="KW-0444">Lipid biosynthesis</keyword>
<evidence type="ECO:0000256" key="9">
    <source>
        <dbReference type="ARBA" id="ARBA00023098"/>
    </source>
</evidence>
<feature type="transmembrane region" description="Helical" evidence="12">
    <location>
        <begin position="69"/>
        <end position="88"/>
    </location>
</feature>
<keyword evidence="9" id="KW-0443">Lipid metabolism</keyword>
<dbReference type="Proteomes" id="UP000318582">
    <property type="component" value="Unassembled WGS sequence"/>
</dbReference>
<evidence type="ECO:0000256" key="6">
    <source>
        <dbReference type="ARBA" id="ARBA00022989"/>
    </source>
</evidence>
<evidence type="ECO:0000256" key="4">
    <source>
        <dbReference type="ARBA" id="ARBA00022692"/>
    </source>
</evidence>
<dbReference type="AlphaFoldDB" id="A0A507EFG1"/>
<feature type="domain" description="Cytochrome b5 heme-binding" evidence="13">
    <location>
        <begin position="304"/>
        <end position="383"/>
    </location>
</feature>
<dbReference type="PROSITE" id="PS50255">
    <property type="entry name" value="CYTOCHROME_B5_2"/>
    <property type="match status" value="1"/>
</dbReference>
<feature type="transmembrane region" description="Helical" evidence="12">
    <location>
        <begin position="151"/>
        <end position="171"/>
    </location>
</feature>
<dbReference type="PANTHER" id="PTHR11351">
    <property type="entry name" value="ACYL-COA DESATURASE"/>
    <property type="match status" value="1"/>
</dbReference>
<comment type="caution">
    <text evidence="14">The sequence shown here is derived from an EMBL/GenBank/DDBJ whole genome shotgun (WGS) entry which is preliminary data.</text>
</comment>
<feature type="transmembrane region" description="Helical" evidence="12">
    <location>
        <begin position="12"/>
        <end position="33"/>
    </location>
</feature>
<evidence type="ECO:0000256" key="1">
    <source>
        <dbReference type="ARBA" id="ARBA00004141"/>
    </source>
</evidence>
<keyword evidence="15" id="KW-1185">Reference proteome</keyword>
<dbReference type="CDD" id="cd03505">
    <property type="entry name" value="Delta9-FADS-like"/>
    <property type="match status" value="1"/>
</dbReference>
<evidence type="ECO:0000256" key="10">
    <source>
        <dbReference type="ARBA" id="ARBA00023136"/>
    </source>
</evidence>
<dbReference type="EMBL" id="QEAQ01000002">
    <property type="protein sequence ID" value="TPX62554.1"/>
    <property type="molecule type" value="Genomic_DNA"/>
</dbReference>
<evidence type="ECO:0000259" key="13">
    <source>
        <dbReference type="PROSITE" id="PS50255"/>
    </source>
</evidence>
<keyword evidence="11" id="KW-0275">Fatty acid biosynthesis</keyword>
<dbReference type="PIRSF" id="PIRSF000345">
    <property type="entry name" value="OLE1"/>
    <property type="match status" value="1"/>
</dbReference>
<keyword evidence="6 12" id="KW-1133">Transmembrane helix</keyword>
<dbReference type="InterPro" id="IPR001199">
    <property type="entry name" value="Cyt_B5-like_heme/steroid-bd"/>
</dbReference>
<organism evidence="14 15">
    <name type="scientific">Powellomyces hirtus</name>
    <dbReference type="NCBI Taxonomy" id="109895"/>
    <lineage>
        <taxon>Eukaryota</taxon>
        <taxon>Fungi</taxon>
        <taxon>Fungi incertae sedis</taxon>
        <taxon>Chytridiomycota</taxon>
        <taxon>Chytridiomycota incertae sedis</taxon>
        <taxon>Chytridiomycetes</taxon>
        <taxon>Spizellomycetales</taxon>
        <taxon>Powellomycetaceae</taxon>
        <taxon>Powellomyces</taxon>
    </lineage>
</organism>
<dbReference type="GO" id="GO:0005506">
    <property type="term" value="F:iron ion binding"/>
    <property type="evidence" value="ECO:0007669"/>
    <property type="project" value="TreeGrafter"/>
</dbReference>
<dbReference type="STRING" id="109895.A0A507EFG1"/>
<comment type="similarity">
    <text evidence="2">Belongs to the fatty acid desaturase type 1 family.</text>
</comment>
<name>A0A507EFG1_9FUNG</name>
<gene>
    <name evidence="14" type="ORF">PhCBS80983_g00335</name>
</gene>
<evidence type="ECO:0000256" key="3">
    <source>
        <dbReference type="ARBA" id="ARBA00022516"/>
    </source>
</evidence>
<keyword evidence="4 12" id="KW-0812">Transmembrane</keyword>
<evidence type="ECO:0000256" key="8">
    <source>
        <dbReference type="ARBA" id="ARBA00023004"/>
    </source>
</evidence>